<dbReference type="InterPro" id="IPR011263">
    <property type="entry name" value="DNA-dir_RNA_pol_RpoA/D/Rpb3"/>
</dbReference>
<evidence type="ECO:0000313" key="14">
    <source>
        <dbReference type="Proteomes" id="UP000028533"/>
    </source>
</evidence>
<dbReference type="GO" id="GO:0003677">
    <property type="term" value="F:DNA binding"/>
    <property type="evidence" value="ECO:0007669"/>
    <property type="project" value="UniProtKB-UniRule"/>
</dbReference>
<keyword evidence="7 11" id="KW-0804">Transcription</keyword>
<keyword evidence="4 11" id="KW-0240">DNA-directed RNA polymerase</keyword>
<dbReference type="InterPro" id="IPR011262">
    <property type="entry name" value="DNA-dir_RNA_pol_insert"/>
</dbReference>
<dbReference type="InterPro" id="IPR011260">
    <property type="entry name" value="RNAP_asu_C"/>
</dbReference>
<dbReference type="InterPro" id="IPR011773">
    <property type="entry name" value="DNA-dir_RpoA"/>
</dbReference>
<proteinExistence type="inferred from homology"/>
<dbReference type="SUPFAM" id="SSF47789">
    <property type="entry name" value="C-terminal domain of RNA polymerase alpha subunit"/>
    <property type="match status" value="1"/>
</dbReference>
<accession>A0A084EJN0</accession>
<dbReference type="AlphaFoldDB" id="A0A084EJN0"/>
<comment type="subunit">
    <text evidence="11">Homodimer. The RNAP catalytic core consists of 2 alpha, 1 beta, 1 beta' and 1 omega subunit. When a sigma factor is associated with the core the holoenzyme is formed, which can initiate transcription.</text>
</comment>
<evidence type="ECO:0000256" key="7">
    <source>
        <dbReference type="ARBA" id="ARBA00023163"/>
    </source>
</evidence>
<gene>
    <name evidence="11 13" type="primary">rpoA</name>
    <name evidence="13" type="ORF">MCAPa_6250</name>
</gene>
<dbReference type="GO" id="GO:0046983">
    <property type="term" value="F:protein dimerization activity"/>
    <property type="evidence" value="ECO:0007669"/>
    <property type="project" value="InterPro"/>
</dbReference>
<dbReference type="Gene3D" id="1.10.150.20">
    <property type="entry name" value="5' to 3' exonuclease, C-terminal subdomain"/>
    <property type="match status" value="1"/>
</dbReference>
<dbReference type="NCBIfam" id="NF003519">
    <property type="entry name" value="PRK05182.2-5"/>
    <property type="match status" value="1"/>
</dbReference>
<dbReference type="GO" id="GO:0000428">
    <property type="term" value="C:DNA-directed RNA polymerase complex"/>
    <property type="evidence" value="ECO:0007669"/>
    <property type="project" value="UniProtKB-KW"/>
</dbReference>
<evidence type="ECO:0000256" key="3">
    <source>
        <dbReference type="ARBA" id="ARBA00015972"/>
    </source>
</evidence>
<comment type="similarity">
    <text evidence="1 11">Belongs to the RNA polymerase alpha chain family.</text>
</comment>
<dbReference type="Gene3D" id="3.30.1360.10">
    <property type="entry name" value="RNA polymerase, RBP11-like subunit"/>
    <property type="match status" value="1"/>
</dbReference>
<feature type="domain" description="DNA-directed RNA polymerase RpoA/D/Rpb3-type" evidence="12">
    <location>
        <begin position="20"/>
        <end position="233"/>
    </location>
</feature>
<dbReference type="FunFam" id="2.170.120.12:FF:000001">
    <property type="entry name" value="DNA-directed RNA polymerase subunit alpha"/>
    <property type="match status" value="1"/>
</dbReference>
<dbReference type="SUPFAM" id="SSF56553">
    <property type="entry name" value="Insert subdomain of RNA polymerase alpha subunit"/>
    <property type="match status" value="1"/>
</dbReference>
<reference evidence="13 14" key="1">
    <citation type="submission" date="2014-02" db="EMBL/GenBank/DDBJ databases">
        <title>Genome sequence of Mycoplasma capricolum subsp. capricolum strain 14232.</title>
        <authorList>
            <person name="Sirand-Pugnet P."/>
            <person name="Breton M."/>
            <person name="Dordet-Frisoni E."/>
            <person name="Baranowski E."/>
            <person name="Barre A."/>
            <person name="Couture C."/>
            <person name="Dupuy V."/>
            <person name="Gaurivaud P."/>
            <person name="Jacob D."/>
            <person name="Lemaitre C."/>
            <person name="Manso-Silvan L."/>
            <person name="Nikolski M."/>
            <person name="Nouvel L.-X."/>
            <person name="Poumarat F."/>
            <person name="Tardy F."/>
            <person name="Thebault P."/>
            <person name="Theil S."/>
            <person name="Citti C."/>
            <person name="Thiaucourt F."/>
            <person name="Blanchard A."/>
        </authorList>
    </citation>
    <scope>NUCLEOTIDE SEQUENCE [LARGE SCALE GENOMIC DNA]</scope>
    <source>
        <strain evidence="13 14">14232</strain>
    </source>
</reference>
<dbReference type="GO" id="GO:0005737">
    <property type="term" value="C:cytoplasm"/>
    <property type="evidence" value="ECO:0007669"/>
    <property type="project" value="UniProtKB-ARBA"/>
</dbReference>
<dbReference type="Pfam" id="PF01193">
    <property type="entry name" value="RNA_pol_L"/>
    <property type="match status" value="1"/>
</dbReference>
<comment type="caution">
    <text evidence="13">The sequence shown here is derived from an EMBL/GenBank/DDBJ whole genome shotgun (WGS) entry which is preliminary data.</text>
</comment>
<dbReference type="GO" id="GO:0003899">
    <property type="term" value="F:DNA-directed RNA polymerase activity"/>
    <property type="evidence" value="ECO:0007669"/>
    <property type="project" value="UniProtKB-UniRule"/>
</dbReference>
<keyword evidence="5 11" id="KW-0808">Transferase</keyword>
<dbReference type="NCBIfam" id="TIGR02027">
    <property type="entry name" value="rpoA"/>
    <property type="match status" value="1"/>
</dbReference>
<evidence type="ECO:0000256" key="8">
    <source>
        <dbReference type="ARBA" id="ARBA00032524"/>
    </source>
</evidence>
<organism evidence="13 14">
    <name type="scientific">Mycoplasma capricolum subsp. capricolum 14232</name>
    <dbReference type="NCBI Taxonomy" id="1188238"/>
    <lineage>
        <taxon>Bacteria</taxon>
        <taxon>Bacillati</taxon>
        <taxon>Mycoplasmatota</taxon>
        <taxon>Mollicutes</taxon>
        <taxon>Mycoplasmataceae</taxon>
        <taxon>Mycoplasma</taxon>
    </lineage>
</organism>
<dbReference type="HAMAP" id="MF_00059">
    <property type="entry name" value="RNApol_bact_RpoA"/>
    <property type="match status" value="1"/>
</dbReference>
<sequence>MKQFVRPEFILLKEGQDKNYGKFSVSPLERGFGITLGNAIRRTLLAATPGASVYAIKIAGATHEFTSIPGIIENVTKIILNIKQLVLRIDTSIYSDDEVVQLKIRSDIQGPVYAGDLELPAGVEVLNQDLLIATISESGILDLVLYAKNSRGYKTFKDNKNEKNIEPGMITIDSNYSPIIKVAYSVDSAKIGRAIDLEKLELEVTTDGSITAIDAISIASKILVAHLEFFIDLNREISVLEVIGVNQTDDKELDRTVEELDFTQRSLNCLKRAGINTLRELVTKNEDEIGSIRNLGRKSLKEIKDKVASLGLAFRQS</sequence>
<feature type="region of interest" description="Alpha C-terminal domain (alpha-CTD)" evidence="11">
    <location>
        <begin position="253"/>
        <end position="317"/>
    </location>
</feature>
<evidence type="ECO:0000256" key="1">
    <source>
        <dbReference type="ARBA" id="ARBA00007123"/>
    </source>
</evidence>
<evidence type="ECO:0000256" key="6">
    <source>
        <dbReference type="ARBA" id="ARBA00022695"/>
    </source>
</evidence>
<comment type="catalytic activity">
    <reaction evidence="10 11">
        <text>RNA(n) + a ribonucleoside 5'-triphosphate = RNA(n+1) + diphosphate</text>
        <dbReference type="Rhea" id="RHEA:21248"/>
        <dbReference type="Rhea" id="RHEA-COMP:14527"/>
        <dbReference type="Rhea" id="RHEA-COMP:17342"/>
        <dbReference type="ChEBI" id="CHEBI:33019"/>
        <dbReference type="ChEBI" id="CHEBI:61557"/>
        <dbReference type="ChEBI" id="CHEBI:140395"/>
        <dbReference type="EC" id="2.7.7.6"/>
    </reaction>
</comment>
<dbReference type="GO" id="GO:0006351">
    <property type="term" value="P:DNA-templated transcription"/>
    <property type="evidence" value="ECO:0007669"/>
    <property type="project" value="UniProtKB-UniRule"/>
</dbReference>
<dbReference type="RefSeq" id="WP_036432203.1">
    <property type="nucleotide sequence ID" value="NZ_JFDO01000026.1"/>
</dbReference>
<name>A0A084EJN0_MYCCA</name>
<dbReference type="Pfam" id="PF03118">
    <property type="entry name" value="RNA_pol_A_CTD"/>
    <property type="match status" value="1"/>
</dbReference>
<keyword evidence="6 11" id="KW-0548">Nucleotidyltransferase</keyword>
<dbReference type="EMBL" id="JFDO01000026">
    <property type="protein sequence ID" value="KEZ18172.1"/>
    <property type="molecule type" value="Genomic_DNA"/>
</dbReference>
<protein>
    <recommendedName>
        <fullName evidence="3 11">DNA-directed RNA polymerase subunit alpha</fullName>
        <shortName evidence="11">RNAP subunit alpha</shortName>
        <ecNumber evidence="2 11">2.7.7.6</ecNumber>
    </recommendedName>
    <alternativeName>
        <fullName evidence="9 11">RNA polymerase subunit alpha</fullName>
    </alternativeName>
    <alternativeName>
        <fullName evidence="8 11">Transcriptase subunit alpha</fullName>
    </alternativeName>
</protein>
<evidence type="ECO:0000259" key="12">
    <source>
        <dbReference type="SMART" id="SM00662"/>
    </source>
</evidence>
<dbReference type="InterPro" id="IPR036643">
    <property type="entry name" value="RNApol_insert_sf"/>
</dbReference>
<comment type="domain">
    <text evidence="11">The N-terminal domain is essential for RNAP assembly and basal transcription, whereas the C-terminal domain is involved in interaction with transcriptional regulators and with upstream promoter elements.</text>
</comment>
<feature type="region of interest" description="Alpha N-terminal domain (alpha-NTD)" evidence="11">
    <location>
        <begin position="1"/>
        <end position="234"/>
    </location>
</feature>
<evidence type="ECO:0000313" key="13">
    <source>
        <dbReference type="EMBL" id="KEZ18172.1"/>
    </source>
</evidence>
<evidence type="ECO:0000256" key="11">
    <source>
        <dbReference type="HAMAP-Rule" id="MF_00059"/>
    </source>
</evidence>
<dbReference type="Pfam" id="PF01000">
    <property type="entry name" value="RNA_pol_A_bac"/>
    <property type="match status" value="1"/>
</dbReference>
<dbReference type="Proteomes" id="UP000028533">
    <property type="component" value="Unassembled WGS sequence"/>
</dbReference>
<evidence type="ECO:0000256" key="4">
    <source>
        <dbReference type="ARBA" id="ARBA00022478"/>
    </source>
</evidence>
<comment type="function">
    <text evidence="11">DNA-dependent RNA polymerase catalyzes the transcription of DNA into RNA using the four ribonucleoside triphosphates as substrates.</text>
</comment>
<evidence type="ECO:0000256" key="9">
    <source>
        <dbReference type="ARBA" id="ARBA00033070"/>
    </source>
</evidence>
<dbReference type="SUPFAM" id="SSF55257">
    <property type="entry name" value="RBP11-like subunits of RNA polymerase"/>
    <property type="match status" value="1"/>
</dbReference>
<evidence type="ECO:0000256" key="2">
    <source>
        <dbReference type="ARBA" id="ARBA00012418"/>
    </source>
</evidence>
<evidence type="ECO:0000256" key="10">
    <source>
        <dbReference type="ARBA" id="ARBA00048552"/>
    </source>
</evidence>
<dbReference type="Gene3D" id="2.170.120.12">
    <property type="entry name" value="DNA-directed RNA polymerase, insert domain"/>
    <property type="match status" value="1"/>
</dbReference>
<dbReference type="InterPro" id="IPR036603">
    <property type="entry name" value="RBP11-like"/>
</dbReference>
<evidence type="ECO:0000256" key="5">
    <source>
        <dbReference type="ARBA" id="ARBA00022679"/>
    </source>
</evidence>
<dbReference type="EC" id="2.7.7.6" evidence="2 11"/>
<dbReference type="SMART" id="SM00662">
    <property type="entry name" value="RPOLD"/>
    <property type="match status" value="1"/>
</dbReference>
<dbReference type="CDD" id="cd06928">
    <property type="entry name" value="RNAP_alpha_NTD"/>
    <property type="match status" value="1"/>
</dbReference>